<organism evidence="1 2">
    <name type="scientific">Acaryochloris marina (strain MBIC 11017)</name>
    <dbReference type="NCBI Taxonomy" id="329726"/>
    <lineage>
        <taxon>Bacteria</taxon>
        <taxon>Bacillati</taxon>
        <taxon>Cyanobacteriota</taxon>
        <taxon>Cyanophyceae</taxon>
        <taxon>Acaryochloridales</taxon>
        <taxon>Acaryochloridaceae</taxon>
        <taxon>Acaryochloris</taxon>
    </lineage>
</organism>
<dbReference type="AlphaFoldDB" id="A8ZQK6"/>
<dbReference type="Proteomes" id="UP000000268">
    <property type="component" value="Plasmid pREB7"/>
</dbReference>
<keyword evidence="1" id="KW-0614">Plasmid</keyword>
<sequence length="51" mass="5951">MITLTGRTADYILQLRHQVLRLGLPITEVIFPEDHDQGQNREQTTRHYGAF</sequence>
<gene>
    <name evidence="1" type="ordered locus">AM1_G0112</name>
</gene>
<evidence type="ECO:0000313" key="2">
    <source>
        <dbReference type="Proteomes" id="UP000000268"/>
    </source>
</evidence>
<dbReference type="EMBL" id="CP000844">
    <property type="protein sequence ID" value="ABW33292.1"/>
    <property type="molecule type" value="Genomic_DNA"/>
</dbReference>
<accession>A8ZQK6</accession>
<dbReference type="RefSeq" id="WP_012168358.1">
    <property type="nucleotide sequence ID" value="NC_009932.1"/>
</dbReference>
<name>A8ZQK6_ACAM1</name>
<protein>
    <submittedName>
        <fullName evidence="1">Uncharacterized protein</fullName>
    </submittedName>
</protein>
<geneLocation type="plasmid" evidence="1 2">
    <name>pREB7</name>
</geneLocation>
<reference evidence="1 2" key="1">
    <citation type="journal article" date="2008" name="Proc. Natl. Acad. Sci. U.S.A.">
        <title>Niche adaptation and genome expansion in the chlorophyll d-producing cyanobacterium Acaryochloris marina.</title>
        <authorList>
            <person name="Swingley W.D."/>
            <person name="Chen M."/>
            <person name="Cheung P.C."/>
            <person name="Conrad A.L."/>
            <person name="Dejesa L.C."/>
            <person name="Hao J."/>
            <person name="Honchak B.M."/>
            <person name="Karbach L.E."/>
            <person name="Kurdoglu A."/>
            <person name="Lahiri S."/>
            <person name="Mastrian S.D."/>
            <person name="Miyashita H."/>
            <person name="Page L."/>
            <person name="Ramakrishna P."/>
            <person name="Satoh S."/>
            <person name="Sattley W.M."/>
            <person name="Shimada Y."/>
            <person name="Taylor H.L."/>
            <person name="Tomo T."/>
            <person name="Tsuchiya T."/>
            <person name="Wang Z.T."/>
            <person name="Raymond J."/>
            <person name="Mimuro M."/>
            <person name="Blankenship R.E."/>
            <person name="Touchman J.W."/>
        </authorList>
    </citation>
    <scope>NUCLEOTIDE SEQUENCE [LARGE SCALE GENOMIC DNA]</scope>
    <source>
        <strain evidence="2">MBIC 11017</strain>
        <plasmid evidence="2">Plasmid pREB7</plasmid>
    </source>
</reference>
<dbReference type="eggNOG" id="COG2153">
    <property type="taxonomic scope" value="Bacteria"/>
</dbReference>
<dbReference type="HOGENOM" id="CLU_3094376_0_0_3"/>
<evidence type="ECO:0000313" key="1">
    <source>
        <dbReference type="EMBL" id="ABW33292.1"/>
    </source>
</evidence>
<proteinExistence type="predicted"/>
<dbReference type="KEGG" id="amr:AM1_G0112"/>
<keyword evidence="2" id="KW-1185">Reference proteome</keyword>